<feature type="repeat" description="TPR" evidence="7">
    <location>
        <begin position="470"/>
        <end position="503"/>
    </location>
</feature>
<keyword evidence="6" id="KW-0131">Cell cycle</keyword>
<keyword evidence="2" id="KW-0677">Repeat</keyword>
<keyword evidence="3" id="KW-0498">Mitosis</keyword>
<keyword evidence="1" id="KW-0132">Cell division</keyword>
<gene>
    <name evidence="9" type="ORF">SNE40_000711</name>
</gene>
<feature type="compositionally biased region" description="Polar residues" evidence="8">
    <location>
        <begin position="598"/>
        <end position="610"/>
    </location>
</feature>
<evidence type="ECO:0000256" key="8">
    <source>
        <dbReference type="SAM" id="MobiDB-lite"/>
    </source>
</evidence>
<accession>A0AAN8K5Q2</accession>
<sequence>MAEEVLFTSPSPGFNTVNQEPGKLNLALLRGKVKNYIEKHHYDSAMFWADKLVTLTNENVEDVYWYAQTLYLTGQYHRASHLLRSRKLDQSYSACRYLAAKCHYECKDYQEALDILDGADNEWEELYNDTSQVQSNLNESYEDLDANFPVKDMENSLLLLRGKVYEAMDNRSLAIECYQEALLHDVYCYEALDLLVNHHMLTAEEEIELMESLPFTVQCPEEEVELVKFLYEDRLKKYNGPVKTAIPTNVTGLDKNLDTVVNKAERHYYNCNFSECYRLTLEVLSQDPYNLKCLPLHVAVLTELKKINALFYLAHKLVEFYPNRPISWFAVGCYYLLNEMSNPARIYLSKATTLDKAYGPAWLAYGHSFAAKSEHDQAMAAYFTASQIMRGCHLPALYIGLEYGLTNNAKLAEKFFNEALSIAPNDPFVLHEMGVIAFQSQNYSEAEKNFLAALDLVKKVDEKIIPDKWEPLISNLGHVSRKLKKYDVALDYHRKAQCINPNNPSIYSDIGFVYALKGDNYKAVDYFHKALGIRRDDAFSTTMLSNVMEALMLETVPNLGDDDEVPELPPPTPKFITPAPTTKLDVFSDTMSPVPPADTTNQSTDLNNSDMAIEEIEMDSSN</sequence>
<feature type="region of interest" description="Disordered" evidence="8">
    <location>
        <begin position="586"/>
        <end position="622"/>
    </location>
</feature>
<dbReference type="SMART" id="SM00028">
    <property type="entry name" value="TPR"/>
    <property type="match status" value="7"/>
</dbReference>
<dbReference type="InterPro" id="IPR019734">
    <property type="entry name" value="TPR_rpt"/>
</dbReference>
<dbReference type="GO" id="GO:0016567">
    <property type="term" value="P:protein ubiquitination"/>
    <property type="evidence" value="ECO:0007669"/>
    <property type="project" value="TreeGrafter"/>
</dbReference>
<dbReference type="PROSITE" id="PS50005">
    <property type="entry name" value="TPR"/>
    <property type="match status" value="2"/>
</dbReference>
<keyword evidence="10" id="KW-1185">Reference proteome</keyword>
<dbReference type="Pfam" id="PF12895">
    <property type="entry name" value="ANAPC3"/>
    <property type="match status" value="1"/>
</dbReference>
<evidence type="ECO:0000313" key="9">
    <source>
        <dbReference type="EMBL" id="KAK6195241.1"/>
    </source>
</evidence>
<dbReference type="Proteomes" id="UP001347796">
    <property type="component" value="Unassembled WGS sequence"/>
</dbReference>
<name>A0AAN8K5Q2_PATCE</name>
<evidence type="ECO:0000256" key="6">
    <source>
        <dbReference type="ARBA" id="ARBA00023306"/>
    </source>
</evidence>
<evidence type="ECO:0008006" key="11">
    <source>
        <dbReference type="Google" id="ProtNLM"/>
    </source>
</evidence>
<evidence type="ECO:0000256" key="2">
    <source>
        <dbReference type="ARBA" id="ARBA00022737"/>
    </source>
</evidence>
<dbReference type="PANTHER" id="PTHR12558">
    <property type="entry name" value="CELL DIVISION CYCLE 16,23,27"/>
    <property type="match status" value="1"/>
</dbReference>
<organism evidence="9 10">
    <name type="scientific">Patella caerulea</name>
    <name type="common">Rayed Mediterranean limpet</name>
    <dbReference type="NCBI Taxonomy" id="87958"/>
    <lineage>
        <taxon>Eukaryota</taxon>
        <taxon>Metazoa</taxon>
        <taxon>Spiralia</taxon>
        <taxon>Lophotrochozoa</taxon>
        <taxon>Mollusca</taxon>
        <taxon>Gastropoda</taxon>
        <taxon>Patellogastropoda</taxon>
        <taxon>Patelloidea</taxon>
        <taxon>Patellidae</taxon>
        <taxon>Patella</taxon>
    </lineage>
</organism>
<keyword evidence="5 7" id="KW-0802">TPR repeat</keyword>
<comment type="caution">
    <text evidence="9">The sequence shown here is derived from an EMBL/GenBank/DDBJ whole genome shotgun (WGS) entry which is preliminary data.</text>
</comment>
<dbReference type="GO" id="GO:0051301">
    <property type="term" value="P:cell division"/>
    <property type="evidence" value="ECO:0007669"/>
    <property type="project" value="UniProtKB-KW"/>
</dbReference>
<dbReference type="InterPro" id="IPR011990">
    <property type="entry name" value="TPR-like_helical_dom_sf"/>
</dbReference>
<feature type="compositionally biased region" description="Acidic residues" evidence="8">
    <location>
        <begin position="612"/>
        <end position="622"/>
    </location>
</feature>
<feature type="repeat" description="TPR" evidence="7">
    <location>
        <begin position="504"/>
        <end position="537"/>
    </location>
</feature>
<evidence type="ECO:0000313" key="10">
    <source>
        <dbReference type="Proteomes" id="UP001347796"/>
    </source>
</evidence>
<dbReference type="GO" id="GO:0005680">
    <property type="term" value="C:anaphase-promoting complex"/>
    <property type="evidence" value="ECO:0007669"/>
    <property type="project" value="TreeGrafter"/>
</dbReference>
<evidence type="ECO:0000256" key="5">
    <source>
        <dbReference type="ARBA" id="ARBA00022803"/>
    </source>
</evidence>
<dbReference type="SUPFAM" id="SSF48452">
    <property type="entry name" value="TPR-like"/>
    <property type="match status" value="2"/>
</dbReference>
<reference evidence="9 10" key="1">
    <citation type="submission" date="2024-01" db="EMBL/GenBank/DDBJ databases">
        <title>The genome of the rayed Mediterranean limpet Patella caerulea (Linnaeus, 1758).</title>
        <authorList>
            <person name="Anh-Thu Weber A."/>
            <person name="Halstead-Nussloch G."/>
        </authorList>
    </citation>
    <scope>NUCLEOTIDE SEQUENCE [LARGE SCALE GENOMIC DNA]</scope>
    <source>
        <strain evidence="9">AATW-2023a</strain>
        <tissue evidence="9">Whole specimen</tissue>
    </source>
</reference>
<evidence type="ECO:0000256" key="3">
    <source>
        <dbReference type="ARBA" id="ARBA00022776"/>
    </source>
</evidence>
<dbReference type="PANTHER" id="PTHR12558:SF9">
    <property type="entry name" value="CELL DIVISION CYCLE PROTEIN 16 HOMOLOG"/>
    <property type="match status" value="1"/>
</dbReference>
<proteinExistence type="predicted"/>
<protein>
    <recommendedName>
        <fullName evidence="11">Cell division cycle protein 16 homolog</fullName>
    </recommendedName>
</protein>
<keyword evidence="4" id="KW-0833">Ubl conjugation pathway</keyword>
<dbReference type="AlphaFoldDB" id="A0AAN8K5Q2"/>
<dbReference type="Gene3D" id="1.25.40.10">
    <property type="entry name" value="Tetratricopeptide repeat domain"/>
    <property type="match status" value="1"/>
</dbReference>
<evidence type="ECO:0000256" key="1">
    <source>
        <dbReference type="ARBA" id="ARBA00022618"/>
    </source>
</evidence>
<evidence type="ECO:0000256" key="7">
    <source>
        <dbReference type="PROSITE-ProRule" id="PRU00339"/>
    </source>
</evidence>
<evidence type="ECO:0000256" key="4">
    <source>
        <dbReference type="ARBA" id="ARBA00022786"/>
    </source>
</evidence>
<dbReference type="GO" id="GO:0045842">
    <property type="term" value="P:positive regulation of mitotic metaphase/anaphase transition"/>
    <property type="evidence" value="ECO:0007669"/>
    <property type="project" value="TreeGrafter"/>
</dbReference>
<dbReference type="GO" id="GO:0031145">
    <property type="term" value="P:anaphase-promoting complex-dependent catabolic process"/>
    <property type="evidence" value="ECO:0007669"/>
    <property type="project" value="TreeGrafter"/>
</dbReference>
<dbReference type="EMBL" id="JAZGQO010000001">
    <property type="protein sequence ID" value="KAK6195241.1"/>
    <property type="molecule type" value="Genomic_DNA"/>
</dbReference>
<dbReference type="GO" id="GO:0005737">
    <property type="term" value="C:cytoplasm"/>
    <property type="evidence" value="ECO:0007669"/>
    <property type="project" value="TreeGrafter"/>
</dbReference>
<dbReference type="Pfam" id="PF13181">
    <property type="entry name" value="TPR_8"/>
    <property type="match status" value="2"/>
</dbReference>